<protein>
    <submittedName>
        <fullName evidence="1">Uncharacterized protein</fullName>
    </submittedName>
</protein>
<gene>
    <name evidence="1" type="ORF">Q4F19_08070</name>
</gene>
<accession>A0ABT8Y7P7</accession>
<sequence>MDAVYFVVLQKCGGLMRSFPMPKVDITTARSTAECEQLIAKGKMIAAQQSDHARPAYGDLSACERAPGDPFDKVCRPGSAISKKPIRKFTANRAGVKSKTY</sequence>
<keyword evidence="2" id="KW-1185">Reference proteome</keyword>
<dbReference type="Proteomes" id="UP001169764">
    <property type="component" value="Unassembled WGS sequence"/>
</dbReference>
<proteinExistence type="predicted"/>
<dbReference type="EMBL" id="JAUOTP010000003">
    <property type="protein sequence ID" value="MDO6414336.1"/>
    <property type="molecule type" value="Genomic_DNA"/>
</dbReference>
<name>A0ABT8Y7P7_9SPHN</name>
<comment type="caution">
    <text evidence="1">The sequence shown here is derived from an EMBL/GenBank/DDBJ whole genome shotgun (WGS) entry which is preliminary data.</text>
</comment>
<evidence type="ECO:0000313" key="2">
    <source>
        <dbReference type="Proteomes" id="UP001169764"/>
    </source>
</evidence>
<evidence type="ECO:0000313" key="1">
    <source>
        <dbReference type="EMBL" id="MDO6414336.1"/>
    </source>
</evidence>
<reference evidence="1" key="1">
    <citation type="submission" date="2023-07" db="EMBL/GenBank/DDBJ databases">
        <authorList>
            <person name="Kim M."/>
        </authorList>
    </citation>
    <scope>NUCLEOTIDE SEQUENCE</scope>
    <source>
        <strain evidence="1">BIUV-7</strain>
    </source>
</reference>
<organism evidence="1 2">
    <name type="scientific">Sphingomonas natans</name>
    <dbReference type="NCBI Taxonomy" id="3063330"/>
    <lineage>
        <taxon>Bacteria</taxon>
        <taxon>Pseudomonadati</taxon>
        <taxon>Pseudomonadota</taxon>
        <taxon>Alphaproteobacteria</taxon>
        <taxon>Sphingomonadales</taxon>
        <taxon>Sphingomonadaceae</taxon>
        <taxon>Sphingomonas</taxon>
    </lineage>
</organism>